<organism evidence="1 2">
    <name type="scientific">Talaromyces stipitatus (strain ATCC 10500 / CBS 375.48 / QM 6759 / NRRL 1006)</name>
    <name type="common">Penicillium stipitatum</name>
    <dbReference type="NCBI Taxonomy" id="441959"/>
    <lineage>
        <taxon>Eukaryota</taxon>
        <taxon>Fungi</taxon>
        <taxon>Dikarya</taxon>
        <taxon>Ascomycota</taxon>
        <taxon>Pezizomycotina</taxon>
        <taxon>Eurotiomycetes</taxon>
        <taxon>Eurotiomycetidae</taxon>
        <taxon>Eurotiales</taxon>
        <taxon>Trichocomaceae</taxon>
        <taxon>Talaromyces</taxon>
        <taxon>Talaromyces sect. Talaromyces</taxon>
    </lineage>
</organism>
<evidence type="ECO:0000313" key="2">
    <source>
        <dbReference type="Proteomes" id="UP000001745"/>
    </source>
</evidence>
<protein>
    <submittedName>
        <fullName evidence="1">Uncharacterized protein</fullName>
    </submittedName>
</protein>
<dbReference type="eggNOG" id="ENOG502T53F">
    <property type="taxonomic scope" value="Eukaryota"/>
</dbReference>
<gene>
    <name evidence="1" type="ORF">TSTA_109390</name>
</gene>
<accession>B8MV44</accession>
<dbReference type="PhylomeDB" id="B8MV44"/>
<dbReference type="AlphaFoldDB" id="B8MV44"/>
<sequence length="253" mass="29912">MSHYLDSRMLQFGKFCEALESSSALFENIRHSWSDSSNCTLKESPETLEGWAEAIRDDRNLTFSHRHSLLLNWMFLLSRLQPYLTPFDILANFLEDKLSDETLRFFSSLLTVSGHYKEPPNMSDIEDSISRGLKEDYYVASKLWEVYRRHDYGWRHSVRGRVFDEDFSPKKVADEIKNFENHSRNWWEFLREAEDDQSRDFQIAIPQYYSKEVFDMTDDGEAGKLFFTLHGKDLETIRKMCPSTKRSIIISNL</sequence>
<dbReference type="InParanoid" id="B8MV44"/>
<dbReference type="OMA" id="ARFWWER"/>
<dbReference type="RefSeq" id="XP_002488516.1">
    <property type="nucleotide sequence ID" value="XM_002488471.1"/>
</dbReference>
<dbReference type="Proteomes" id="UP000001745">
    <property type="component" value="Unassembled WGS sequence"/>
</dbReference>
<dbReference type="VEuPathDB" id="FungiDB:TSTA_109390"/>
<dbReference type="HOGENOM" id="CLU_1099125_0_0_1"/>
<dbReference type="GeneID" id="8107171"/>
<evidence type="ECO:0000313" key="1">
    <source>
        <dbReference type="EMBL" id="EED11760.1"/>
    </source>
</evidence>
<keyword evidence="2" id="KW-1185">Reference proteome</keyword>
<name>B8MV44_TALSN</name>
<reference evidence="2" key="1">
    <citation type="journal article" date="2015" name="Genome Announc.">
        <title>Genome sequence of the AIDS-associated pathogen Penicillium marneffei (ATCC18224) and its near taxonomic relative Talaromyces stipitatus (ATCC10500).</title>
        <authorList>
            <person name="Nierman W.C."/>
            <person name="Fedorova-Abrams N.D."/>
            <person name="Andrianopoulos A."/>
        </authorList>
    </citation>
    <scope>NUCLEOTIDE SEQUENCE [LARGE SCALE GENOMIC DNA]</scope>
    <source>
        <strain evidence="2">ATCC 10500 / CBS 375.48 / QM 6759 / NRRL 1006</strain>
    </source>
</reference>
<dbReference type="OrthoDB" id="5384804at2759"/>
<dbReference type="EMBL" id="EQ962661">
    <property type="protein sequence ID" value="EED11760.1"/>
    <property type="molecule type" value="Genomic_DNA"/>
</dbReference>
<proteinExistence type="predicted"/>